<comment type="similarity">
    <text evidence="4">Belongs to the cyclic nucleotide phosphodiesterase class-III family.</text>
</comment>
<keyword evidence="7" id="KW-1185">Reference proteome</keyword>
<dbReference type="Gene3D" id="3.60.21.10">
    <property type="match status" value="1"/>
</dbReference>
<dbReference type="AlphaFoldDB" id="A0AAE3U3K3"/>
<sequence>MKIVHVSDAHLVPAGERLLGLDPLARLEVCLADIERHHADAAAVVITGDLSETGAPDTYRALRTALSRTRLPVRLLMGNHDNREAYAEVFPESAAPDGYIHGVFDGPDGRLIFLDTLDQGAVTGRLCATRLAWLSERLAEAKDRSAFLFMHHPPGRVHLPALDSIGLSEPQAFFEVVERHGNVRHIFAGHLHRLITGRWQGVPFTILRSTNHQTALDFVSEKTSNSFEPALYSIVLAKGEDMVIHFHEFPTGQGA</sequence>
<feature type="domain" description="Calcineurin-like phosphoesterase" evidence="5">
    <location>
        <begin position="1"/>
        <end position="193"/>
    </location>
</feature>
<dbReference type="PANTHER" id="PTHR42988:SF2">
    <property type="entry name" value="CYCLIC NUCLEOTIDE PHOSPHODIESTERASE CBUA0032-RELATED"/>
    <property type="match status" value="1"/>
</dbReference>
<protein>
    <submittedName>
        <fullName evidence="6">Phosphodiesterase</fullName>
    </submittedName>
</protein>
<evidence type="ECO:0000256" key="3">
    <source>
        <dbReference type="ARBA" id="ARBA00023004"/>
    </source>
</evidence>
<dbReference type="InterPro" id="IPR026575">
    <property type="entry name" value="GpdQ/CpdA-like"/>
</dbReference>
<dbReference type="InterPro" id="IPR050884">
    <property type="entry name" value="CNP_phosphodiesterase-III"/>
</dbReference>
<dbReference type="RefSeq" id="WP_311794724.1">
    <property type="nucleotide sequence ID" value="NZ_JALDYZ010000018.1"/>
</dbReference>
<keyword evidence="2" id="KW-0378">Hydrolase</keyword>
<proteinExistence type="inferred from homology"/>
<reference evidence="6" key="1">
    <citation type="submission" date="2022-03" db="EMBL/GenBank/DDBJ databases">
        <title>Fererhizobium litorale gen. nov., sp. nov., isolated from sandy sediments of the Sea of Japan seashore.</title>
        <authorList>
            <person name="Romanenko L."/>
            <person name="Kurilenko V."/>
            <person name="Otstavnykh N."/>
            <person name="Svetashev V."/>
            <person name="Tekutyeva L."/>
            <person name="Isaeva M."/>
            <person name="Mikhailov V."/>
        </authorList>
    </citation>
    <scope>NUCLEOTIDE SEQUENCE</scope>
    <source>
        <strain evidence="6">KMM 9576</strain>
    </source>
</reference>
<evidence type="ECO:0000313" key="7">
    <source>
        <dbReference type="Proteomes" id="UP001161580"/>
    </source>
</evidence>
<dbReference type="GO" id="GO:0046872">
    <property type="term" value="F:metal ion binding"/>
    <property type="evidence" value="ECO:0007669"/>
    <property type="project" value="UniProtKB-KW"/>
</dbReference>
<evidence type="ECO:0000256" key="2">
    <source>
        <dbReference type="ARBA" id="ARBA00022801"/>
    </source>
</evidence>
<dbReference type="Pfam" id="PF00149">
    <property type="entry name" value="Metallophos"/>
    <property type="match status" value="1"/>
</dbReference>
<organism evidence="6 7">
    <name type="scientific">Ferirhizobium litorale</name>
    <dbReference type="NCBI Taxonomy" id="2927786"/>
    <lineage>
        <taxon>Bacteria</taxon>
        <taxon>Pseudomonadati</taxon>
        <taxon>Pseudomonadota</taxon>
        <taxon>Alphaproteobacteria</taxon>
        <taxon>Hyphomicrobiales</taxon>
        <taxon>Rhizobiaceae</taxon>
        <taxon>Ferirhizobium</taxon>
    </lineage>
</organism>
<dbReference type="SUPFAM" id="SSF56300">
    <property type="entry name" value="Metallo-dependent phosphatases"/>
    <property type="match status" value="1"/>
</dbReference>
<dbReference type="InterPro" id="IPR004843">
    <property type="entry name" value="Calcineurin-like_PHP"/>
</dbReference>
<keyword evidence="1" id="KW-0479">Metal-binding</keyword>
<comment type="caution">
    <text evidence="6">The sequence shown here is derived from an EMBL/GenBank/DDBJ whole genome shotgun (WGS) entry which is preliminary data.</text>
</comment>
<accession>A0AAE3U3K3</accession>
<evidence type="ECO:0000313" key="6">
    <source>
        <dbReference type="EMBL" id="MDI7924746.1"/>
    </source>
</evidence>
<evidence type="ECO:0000259" key="5">
    <source>
        <dbReference type="Pfam" id="PF00149"/>
    </source>
</evidence>
<dbReference type="GO" id="GO:0004112">
    <property type="term" value="F:cyclic-nucleotide phosphodiesterase activity"/>
    <property type="evidence" value="ECO:0007669"/>
    <property type="project" value="InterPro"/>
</dbReference>
<dbReference type="PANTHER" id="PTHR42988">
    <property type="entry name" value="PHOSPHOHYDROLASE"/>
    <property type="match status" value="1"/>
</dbReference>
<name>A0AAE3U3K3_9HYPH</name>
<dbReference type="CDD" id="cd07402">
    <property type="entry name" value="MPP_GpdQ"/>
    <property type="match status" value="1"/>
</dbReference>
<gene>
    <name evidence="6" type="ORF">MRS75_22040</name>
</gene>
<keyword evidence="3" id="KW-0408">Iron</keyword>
<dbReference type="Proteomes" id="UP001161580">
    <property type="component" value="Unassembled WGS sequence"/>
</dbReference>
<dbReference type="InterPro" id="IPR029052">
    <property type="entry name" value="Metallo-depent_PP-like"/>
</dbReference>
<evidence type="ECO:0000256" key="1">
    <source>
        <dbReference type="ARBA" id="ARBA00022723"/>
    </source>
</evidence>
<dbReference type="EMBL" id="JALDYZ010000018">
    <property type="protein sequence ID" value="MDI7924746.1"/>
    <property type="molecule type" value="Genomic_DNA"/>
</dbReference>
<evidence type="ECO:0000256" key="4">
    <source>
        <dbReference type="ARBA" id="ARBA00025742"/>
    </source>
</evidence>